<feature type="region of interest" description="Disordered" evidence="4">
    <location>
        <begin position="1"/>
        <end position="22"/>
    </location>
</feature>
<keyword evidence="2" id="KW-0804">Transcription</keyword>
<feature type="compositionally biased region" description="Pro residues" evidence="4">
    <location>
        <begin position="10"/>
        <end position="22"/>
    </location>
</feature>
<name>A0A059BJI4_EUCGR</name>
<keyword evidence="2" id="KW-0806">Transcription termination</keyword>
<dbReference type="PANTHER" id="PTHR13068:SF31">
    <property type="entry name" value="TRANSCRIPTION TERMINATION FACTOR MTERF2, CHLOROPLASTIC-LIKE"/>
    <property type="match status" value="1"/>
</dbReference>
<evidence type="ECO:0000313" key="5">
    <source>
        <dbReference type="EMBL" id="KCW65845.1"/>
    </source>
</evidence>
<dbReference type="GO" id="GO:0006353">
    <property type="term" value="P:DNA-templated transcription termination"/>
    <property type="evidence" value="ECO:0007669"/>
    <property type="project" value="UniProtKB-KW"/>
</dbReference>
<reference evidence="5" key="1">
    <citation type="submission" date="2013-07" db="EMBL/GenBank/DDBJ databases">
        <title>The genome of Eucalyptus grandis.</title>
        <authorList>
            <person name="Schmutz J."/>
            <person name="Hayes R."/>
            <person name="Myburg A."/>
            <person name="Tuskan G."/>
            <person name="Grattapaglia D."/>
            <person name="Rokhsar D.S."/>
        </authorList>
    </citation>
    <scope>NUCLEOTIDE SEQUENCE</scope>
    <source>
        <tissue evidence="5">Leaf extractions</tissue>
    </source>
</reference>
<gene>
    <name evidence="5" type="ORF">EUGRSUZ_G03190</name>
</gene>
<keyword evidence="2" id="KW-0805">Transcription regulation</keyword>
<evidence type="ECO:0000256" key="1">
    <source>
        <dbReference type="ARBA" id="ARBA00007692"/>
    </source>
</evidence>
<dbReference type="FunFam" id="1.25.70.10:FF:000001">
    <property type="entry name" value="Mitochondrial transcription termination factor-like"/>
    <property type="match status" value="1"/>
</dbReference>
<accession>A0A059BJI4</accession>
<dbReference type="GO" id="GO:0009507">
    <property type="term" value="C:chloroplast"/>
    <property type="evidence" value="ECO:0000318"/>
    <property type="project" value="GO_Central"/>
</dbReference>
<dbReference type="STRING" id="71139.A0A059BJI4"/>
<dbReference type="InterPro" id="IPR038538">
    <property type="entry name" value="MTERF_sf"/>
</dbReference>
<dbReference type="PANTHER" id="PTHR13068">
    <property type="entry name" value="CGI-12 PROTEIN-RELATED"/>
    <property type="match status" value="1"/>
</dbReference>
<feature type="non-terminal residue" evidence="5">
    <location>
        <position position="1"/>
    </location>
</feature>
<dbReference type="Pfam" id="PF02536">
    <property type="entry name" value="mTERF"/>
    <property type="match status" value="2"/>
</dbReference>
<dbReference type="InParanoid" id="A0A059BJI4"/>
<sequence>RFLETSAALPKPPKSPPPPPPPPLVECLVKSLDLPVESAVSVSQKVGAHRDGIKKADAVLRFLRSHGFGKAQMAKLVTNGPALLLSNVESNLKPKLEYFREIGLSESVLLGTIAGNSRFFGRSLDSYYKPQIDFLKKYLRTSSALDIAIKRCSWLLTVDRRTLVMKVEKMAAFVESVKGLGMEPSSPKFIHGLRAMSSMTESTWNKKVENFKSLGWSQEDFLSMFVRHPHCLALSEKKIKRTLDFYLNTASIALEIIVRQPLLLQFSVDKRLRPRHNVITFLSSMGLLKGDKPVVTPFKLTEELFMKRYVMKHAEHAEQ</sequence>
<organism evidence="5">
    <name type="scientific">Eucalyptus grandis</name>
    <name type="common">Flooded gum</name>
    <dbReference type="NCBI Taxonomy" id="71139"/>
    <lineage>
        <taxon>Eukaryota</taxon>
        <taxon>Viridiplantae</taxon>
        <taxon>Streptophyta</taxon>
        <taxon>Embryophyta</taxon>
        <taxon>Tracheophyta</taxon>
        <taxon>Spermatophyta</taxon>
        <taxon>Magnoliopsida</taxon>
        <taxon>eudicotyledons</taxon>
        <taxon>Gunneridae</taxon>
        <taxon>Pentapetalae</taxon>
        <taxon>rosids</taxon>
        <taxon>malvids</taxon>
        <taxon>Myrtales</taxon>
        <taxon>Myrtaceae</taxon>
        <taxon>Myrtoideae</taxon>
        <taxon>Eucalypteae</taxon>
        <taxon>Eucalyptus</taxon>
    </lineage>
</organism>
<dbReference type="SMART" id="SM00733">
    <property type="entry name" value="Mterf"/>
    <property type="match status" value="4"/>
</dbReference>
<dbReference type="GO" id="GO:0003676">
    <property type="term" value="F:nucleic acid binding"/>
    <property type="evidence" value="ECO:0007669"/>
    <property type="project" value="InterPro"/>
</dbReference>
<evidence type="ECO:0000256" key="4">
    <source>
        <dbReference type="SAM" id="MobiDB-lite"/>
    </source>
</evidence>
<dbReference type="InterPro" id="IPR003690">
    <property type="entry name" value="MTERF"/>
</dbReference>
<feature type="non-terminal residue" evidence="5">
    <location>
        <position position="319"/>
    </location>
</feature>
<evidence type="ECO:0000256" key="3">
    <source>
        <dbReference type="ARBA" id="ARBA00022946"/>
    </source>
</evidence>
<dbReference type="OMA" id="AMEPNID"/>
<comment type="similarity">
    <text evidence="1">Belongs to the mTERF family.</text>
</comment>
<dbReference type="Gramene" id="KCW65845">
    <property type="protein sequence ID" value="KCW65845"/>
    <property type="gene ID" value="EUGRSUZ_G03190"/>
</dbReference>
<keyword evidence="3" id="KW-0809">Transit peptide</keyword>
<dbReference type="GO" id="GO:0009658">
    <property type="term" value="P:chloroplast organization"/>
    <property type="evidence" value="ECO:0000318"/>
    <property type="project" value="GO_Central"/>
</dbReference>
<proteinExistence type="inferred from homology"/>
<dbReference type="AlphaFoldDB" id="A0A059BJI4"/>
<evidence type="ECO:0000256" key="2">
    <source>
        <dbReference type="ARBA" id="ARBA00022472"/>
    </source>
</evidence>
<dbReference type="EMBL" id="KK198759">
    <property type="protein sequence ID" value="KCW65845.1"/>
    <property type="molecule type" value="Genomic_DNA"/>
</dbReference>
<dbReference type="Gene3D" id="1.25.70.10">
    <property type="entry name" value="Transcription termination factor 3, mitochondrial"/>
    <property type="match status" value="1"/>
</dbReference>
<protein>
    <submittedName>
        <fullName evidence="5">Uncharacterized protein</fullName>
    </submittedName>
</protein>